<dbReference type="EMBL" id="LAZR01056651">
    <property type="protein sequence ID" value="KKK73732.1"/>
    <property type="molecule type" value="Genomic_DNA"/>
</dbReference>
<comment type="caution">
    <text evidence="1">The sequence shown here is derived from an EMBL/GenBank/DDBJ whole genome shotgun (WGS) entry which is preliminary data.</text>
</comment>
<organism evidence="1">
    <name type="scientific">marine sediment metagenome</name>
    <dbReference type="NCBI Taxonomy" id="412755"/>
    <lineage>
        <taxon>unclassified sequences</taxon>
        <taxon>metagenomes</taxon>
        <taxon>ecological metagenomes</taxon>
    </lineage>
</organism>
<sequence>MPFTTKFEKLQARVKEFYLGRPVPTRFKKEFGKIYNQNEILPLSIKISKSRGIQIEQ</sequence>
<gene>
    <name evidence="1" type="ORF">LCGC14_2890880</name>
</gene>
<proteinExistence type="predicted"/>
<evidence type="ECO:0000313" key="1">
    <source>
        <dbReference type="EMBL" id="KKK73732.1"/>
    </source>
</evidence>
<dbReference type="AlphaFoldDB" id="A0A0F8XX93"/>
<reference evidence="1" key="1">
    <citation type="journal article" date="2015" name="Nature">
        <title>Complex archaea that bridge the gap between prokaryotes and eukaryotes.</title>
        <authorList>
            <person name="Spang A."/>
            <person name="Saw J.H."/>
            <person name="Jorgensen S.L."/>
            <person name="Zaremba-Niedzwiedzka K."/>
            <person name="Martijn J."/>
            <person name="Lind A.E."/>
            <person name="van Eijk R."/>
            <person name="Schleper C."/>
            <person name="Guy L."/>
            <person name="Ettema T.J."/>
        </authorList>
    </citation>
    <scope>NUCLEOTIDE SEQUENCE</scope>
</reference>
<protein>
    <submittedName>
        <fullName evidence="1">Uncharacterized protein</fullName>
    </submittedName>
</protein>
<accession>A0A0F8XX93</accession>
<name>A0A0F8XX93_9ZZZZ</name>